<sequence>MLRMLSSLKVLFAANTPYEPCREGETQRWLIDPLSHPVLNTMSERELGDVPFRLTARRTVHETTSLRAAPGGRC</sequence>
<organism evidence="1 2">
    <name type="scientific">Rhizobium loti</name>
    <name type="common">Mesorhizobium loti</name>
    <dbReference type="NCBI Taxonomy" id="381"/>
    <lineage>
        <taxon>Bacteria</taxon>
        <taxon>Pseudomonadati</taxon>
        <taxon>Pseudomonadota</taxon>
        <taxon>Alphaproteobacteria</taxon>
        <taxon>Hyphomicrobiales</taxon>
        <taxon>Phyllobacteriaceae</taxon>
        <taxon>Mesorhizobium</taxon>
    </lineage>
</organism>
<dbReference type="EMBL" id="QGGH01000002">
    <property type="protein sequence ID" value="PWJ92605.1"/>
    <property type="molecule type" value="Genomic_DNA"/>
</dbReference>
<name>A0A8E2WGV8_RHILI</name>
<accession>A0A8E2WGV8</accession>
<dbReference type="GeneID" id="61051421"/>
<dbReference type="AlphaFoldDB" id="A0A8E2WGV8"/>
<reference evidence="1 2" key="1">
    <citation type="submission" date="2018-05" db="EMBL/GenBank/DDBJ databases">
        <title>Genomic Encyclopedia of Type Strains, Phase IV (KMG-IV): sequencing the most valuable type-strain genomes for metagenomic binning, comparative biology and taxonomic classification.</title>
        <authorList>
            <person name="Goeker M."/>
        </authorList>
    </citation>
    <scope>NUCLEOTIDE SEQUENCE [LARGE SCALE GENOMIC DNA]</scope>
    <source>
        <strain evidence="1 2">DSM 2626</strain>
    </source>
</reference>
<evidence type="ECO:0000313" key="2">
    <source>
        <dbReference type="Proteomes" id="UP000245631"/>
    </source>
</evidence>
<comment type="caution">
    <text evidence="1">The sequence shown here is derived from an EMBL/GenBank/DDBJ whole genome shotgun (WGS) entry which is preliminary data.</text>
</comment>
<evidence type="ECO:0000313" key="1">
    <source>
        <dbReference type="EMBL" id="PWJ92605.1"/>
    </source>
</evidence>
<dbReference type="Proteomes" id="UP000245631">
    <property type="component" value="Unassembled WGS sequence"/>
</dbReference>
<protein>
    <submittedName>
        <fullName evidence="1">Uncharacterized protein</fullName>
    </submittedName>
</protein>
<gene>
    <name evidence="1" type="ORF">C8D77_102378</name>
</gene>
<dbReference type="RefSeq" id="WP_109662103.1">
    <property type="nucleotide sequence ID" value="NZ_QGGH01000002.1"/>
</dbReference>
<proteinExistence type="predicted"/>